<dbReference type="Proteomes" id="UP001208074">
    <property type="component" value="Unassembled WGS sequence"/>
</dbReference>
<reference evidence="2" key="1">
    <citation type="submission" date="2022-11" db="EMBL/GenBank/DDBJ databases">
        <title>Biodiversity and phylogenetic relationships of bacteria.</title>
        <authorList>
            <person name="Machado R.A.R."/>
            <person name="Bhat A."/>
            <person name="Loulou A."/>
            <person name="Kallel S."/>
        </authorList>
    </citation>
    <scope>NUCLEOTIDE SEQUENCE</scope>
    <source>
        <strain evidence="2">DSM 16503</strain>
    </source>
</reference>
<gene>
    <name evidence="2" type="ORF">OSH02_10560</name>
</gene>
<evidence type="ECO:0000256" key="1">
    <source>
        <dbReference type="SAM" id="SignalP"/>
    </source>
</evidence>
<keyword evidence="1" id="KW-0732">Signal</keyword>
<dbReference type="EMBL" id="JAPKNB010000007">
    <property type="protein sequence ID" value="MCX5565805.1"/>
    <property type="molecule type" value="Genomic_DNA"/>
</dbReference>
<feature type="signal peptide" evidence="1">
    <location>
        <begin position="1"/>
        <end position="26"/>
    </location>
</feature>
<evidence type="ECO:0008006" key="4">
    <source>
        <dbReference type="Google" id="ProtNLM"/>
    </source>
</evidence>
<name>A0AAW5VWM7_9BURK</name>
<evidence type="ECO:0000313" key="3">
    <source>
        <dbReference type="Proteomes" id="UP001208074"/>
    </source>
</evidence>
<sequence length="164" mass="17916">MKLPAHFISATLLAISLGTVTGTAIATDTTHHHGHETHGTMELNQGQKWQTDAALRQGMNALHQIVSVGLDGAHANGLKSDDYKKMSGEIMTQFTYIVENCDLEPEADAQLHILLGNIIQGVEVIEGKLPDEQPEDGLIKMAQALNGYGSYFEHPNWKSFDVSH</sequence>
<proteinExistence type="predicted"/>
<dbReference type="RefSeq" id="WP_026484188.1">
    <property type="nucleotide sequence ID" value="NZ_JAPKNB010000007.1"/>
</dbReference>
<comment type="caution">
    <text evidence="2">The sequence shown here is derived from an EMBL/GenBank/DDBJ whole genome shotgun (WGS) entry which is preliminary data.</text>
</comment>
<feature type="chain" id="PRO_5043969547" description="DnrO protein" evidence="1">
    <location>
        <begin position="27"/>
        <end position="164"/>
    </location>
</feature>
<evidence type="ECO:0000313" key="2">
    <source>
        <dbReference type="EMBL" id="MCX5565805.1"/>
    </source>
</evidence>
<organism evidence="2 3">
    <name type="scientific">Alcaligenes phenolicus</name>
    <dbReference type="NCBI Taxonomy" id="232846"/>
    <lineage>
        <taxon>Bacteria</taxon>
        <taxon>Pseudomonadati</taxon>
        <taxon>Pseudomonadota</taxon>
        <taxon>Betaproteobacteria</taxon>
        <taxon>Burkholderiales</taxon>
        <taxon>Alcaligenaceae</taxon>
        <taxon>Alcaligenes</taxon>
    </lineage>
</organism>
<dbReference type="AlphaFoldDB" id="A0AAW5VWM7"/>
<accession>A0AAW5VWM7</accession>
<protein>
    <recommendedName>
        <fullName evidence="4">DnrO protein</fullName>
    </recommendedName>
</protein>